<dbReference type="Gene3D" id="3.30.465.10">
    <property type="match status" value="1"/>
</dbReference>
<keyword evidence="2 3" id="KW-0129">CBS domain</keyword>
<evidence type="ECO:0000259" key="4">
    <source>
        <dbReference type="PROSITE" id="PS51371"/>
    </source>
</evidence>
<evidence type="ECO:0000313" key="5">
    <source>
        <dbReference type="EMBL" id="HDI82717.1"/>
    </source>
</evidence>
<feature type="domain" description="CBS" evidence="4">
    <location>
        <begin position="52"/>
        <end position="114"/>
    </location>
</feature>
<comment type="caution">
    <text evidence="5">The sequence shown here is derived from an EMBL/GenBank/DDBJ whole genome shotgun (WGS) entry which is preliminary data.</text>
</comment>
<dbReference type="FunFam" id="3.10.580.10:FF:000002">
    <property type="entry name" value="Magnesium/cobalt efflux protein CorC"/>
    <property type="match status" value="1"/>
</dbReference>
<dbReference type="CDD" id="cd04590">
    <property type="entry name" value="CBS_pair_CorC_HlyC_assoc"/>
    <property type="match status" value="1"/>
</dbReference>
<dbReference type="Pfam" id="PF03471">
    <property type="entry name" value="CorC_HlyC"/>
    <property type="match status" value="1"/>
</dbReference>
<protein>
    <submittedName>
        <fullName evidence="5">HlyC/CorC family transporter</fullName>
    </submittedName>
</protein>
<dbReference type="Gene3D" id="3.10.580.10">
    <property type="entry name" value="CBS-domain"/>
    <property type="match status" value="1"/>
</dbReference>
<evidence type="ECO:0000256" key="1">
    <source>
        <dbReference type="ARBA" id="ARBA00022737"/>
    </source>
</evidence>
<dbReference type="InterPro" id="IPR044751">
    <property type="entry name" value="Ion_transp-like_CBS"/>
</dbReference>
<dbReference type="Proteomes" id="UP000885847">
    <property type="component" value="Unassembled WGS sequence"/>
</dbReference>
<dbReference type="EMBL" id="DQWE01000134">
    <property type="protein sequence ID" value="HDI82717.1"/>
    <property type="molecule type" value="Genomic_DNA"/>
</dbReference>
<gene>
    <name evidence="5" type="ORF">ENF18_02855</name>
</gene>
<dbReference type="InterPro" id="IPR036318">
    <property type="entry name" value="FAD-bd_PCMH-like_sf"/>
</dbReference>
<dbReference type="SMART" id="SM00116">
    <property type="entry name" value="CBS"/>
    <property type="match status" value="2"/>
</dbReference>
<keyword evidence="1" id="KW-0677">Repeat</keyword>
<proteinExistence type="predicted"/>
<accession>A0A7C0VAI8</accession>
<dbReference type="Pfam" id="PF00571">
    <property type="entry name" value="CBS"/>
    <property type="match status" value="2"/>
</dbReference>
<dbReference type="PANTHER" id="PTHR22777">
    <property type="entry name" value="HEMOLYSIN-RELATED"/>
    <property type="match status" value="1"/>
</dbReference>
<reference evidence="5" key="1">
    <citation type="journal article" date="2020" name="mSystems">
        <title>Genome- and Community-Level Interaction Insights into Carbon Utilization and Element Cycling Functions of Hydrothermarchaeota in Hydrothermal Sediment.</title>
        <authorList>
            <person name="Zhou Z."/>
            <person name="Liu Y."/>
            <person name="Xu W."/>
            <person name="Pan J."/>
            <person name="Luo Z.H."/>
            <person name="Li M."/>
        </authorList>
    </citation>
    <scope>NUCLEOTIDE SEQUENCE [LARGE SCALE GENOMIC DNA]</scope>
    <source>
        <strain evidence="5">HyVt-102</strain>
    </source>
</reference>
<dbReference type="InterPro" id="IPR046342">
    <property type="entry name" value="CBS_dom_sf"/>
</dbReference>
<feature type="domain" description="CBS" evidence="4">
    <location>
        <begin position="116"/>
        <end position="173"/>
    </location>
</feature>
<dbReference type="SUPFAM" id="SSF56176">
    <property type="entry name" value="FAD-binding/transporter-associated domain-like"/>
    <property type="match status" value="1"/>
</dbReference>
<dbReference type="GO" id="GO:0005886">
    <property type="term" value="C:plasma membrane"/>
    <property type="evidence" value="ECO:0007669"/>
    <property type="project" value="TreeGrafter"/>
</dbReference>
<dbReference type="SUPFAM" id="SSF54631">
    <property type="entry name" value="CBS-domain pair"/>
    <property type="match status" value="1"/>
</dbReference>
<dbReference type="PANTHER" id="PTHR22777:SF17">
    <property type="entry name" value="UPF0053 PROTEIN SLL0260"/>
    <property type="match status" value="1"/>
</dbReference>
<dbReference type="GO" id="GO:0050660">
    <property type="term" value="F:flavin adenine dinucleotide binding"/>
    <property type="evidence" value="ECO:0007669"/>
    <property type="project" value="InterPro"/>
</dbReference>
<dbReference type="InterPro" id="IPR016169">
    <property type="entry name" value="FAD-bd_PCMH_sub2"/>
</dbReference>
<sequence length="259" mass="29608">MLRFFRRKKIDSEARLKELIAQSEDEGIITQEEEELIASIFEIGDTPVEEVMAPRVDLVAVPANTRIEDIVKLYRENAHGKIPVYIENIDNIVGIIYTKELLKLWGCQEKLYAVDVMKLPYFIPYTKNVLETLREFQKLHISVAIVVDEYGGVEGLVTTEDLVEEIVGELQDELDRDRIPVKRLKDGSLVVRGITEIEEIEEKLGVNIGEEDVRTIGGLILKKLGRVPRSGERIEISGLQILILEASRQRIHRLIVRKL</sequence>
<dbReference type="InterPro" id="IPR005170">
    <property type="entry name" value="Transptr-assoc_dom"/>
</dbReference>
<dbReference type="InterPro" id="IPR000644">
    <property type="entry name" value="CBS_dom"/>
</dbReference>
<name>A0A7C0VAI8_UNCW3</name>
<dbReference type="SMART" id="SM01091">
    <property type="entry name" value="CorC_HlyC"/>
    <property type="match status" value="1"/>
</dbReference>
<dbReference type="PROSITE" id="PS51371">
    <property type="entry name" value="CBS"/>
    <property type="match status" value="2"/>
</dbReference>
<evidence type="ECO:0000256" key="3">
    <source>
        <dbReference type="PROSITE-ProRule" id="PRU00703"/>
    </source>
</evidence>
<dbReference type="AlphaFoldDB" id="A0A7C0VAI8"/>
<evidence type="ECO:0000256" key="2">
    <source>
        <dbReference type="ARBA" id="ARBA00023122"/>
    </source>
</evidence>
<organism evidence="5">
    <name type="scientific">candidate division WOR-3 bacterium</name>
    <dbReference type="NCBI Taxonomy" id="2052148"/>
    <lineage>
        <taxon>Bacteria</taxon>
        <taxon>Bacteria division WOR-3</taxon>
    </lineage>
</organism>